<reference evidence="2 3" key="1">
    <citation type="submission" date="2011-08" db="EMBL/GenBank/DDBJ databases">
        <title>The Genome Sequence of Alistipes indistinctus YIT 12060.</title>
        <authorList>
            <consortium name="The Broad Institute Genome Sequencing Platform"/>
            <person name="Earl A."/>
            <person name="Ward D."/>
            <person name="Feldgarden M."/>
            <person name="Gevers D."/>
            <person name="Morotomi M."/>
            <person name="Young S.K."/>
            <person name="Zeng Q."/>
            <person name="Gargeya S."/>
            <person name="Fitzgerald M."/>
            <person name="Haas B."/>
            <person name="Abouelleil A."/>
            <person name="Alvarado L."/>
            <person name="Arachchi H.M."/>
            <person name="Berlin A."/>
            <person name="Brown A."/>
            <person name="Chapman S.B."/>
            <person name="Chen Z."/>
            <person name="Dunbar C."/>
            <person name="Freedman E."/>
            <person name="Gearin G."/>
            <person name="Gellesch M."/>
            <person name="Goldberg J."/>
            <person name="Griggs A."/>
            <person name="Gujja S."/>
            <person name="Heiman D."/>
            <person name="Howarth C."/>
            <person name="Larson L."/>
            <person name="Lui A."/>
            <person name="MacDonald P.J.P."/>
            <person name="Montmayeur A."/>
            <person name="Murphy C."/>
            <person name="Neiman D."/>
            <person name="Pearson M."/>
            <person name="Priest M."/>
            <person name="Roberts A."/>
            <person name="Saif S."/>
            <person name="Shea T."/>
            <person name="Shenoy N."/>
            <person name="Sisk P."/>
            <person name="Stolte C."/>
            <person name="Sykes S."/>
            <person name="Wortman J."/>
            <person name="Nusbaum C."/>
            <person name="Birren B."/>
        </authorList>
    </citation>
    <scope>NUCLEOTIDE SEQUENCE [LARGE SCALE GENOMIC DNA]</scope>
    <source>
        <strain evidence="2 3">YIT 12060</strain>
    </source>
</reference>
<sequence length="223" mass="24675">MIAAAALLLSAPLFAQEKNFIDQPYLEVNGRAEMEVAPDEIYVRITINEQDSKGKVTVLQQEKDMVRRLKDLGIDVEKKLVVQDMSSDLFKRKDVSTSKTYQLEVNSATQLAHVFQALQAVGISDASIERTDVSNMDELRQQVRAAAAKAAQQNAQVLASALGQKAGKALFVQDYSYSARPYANIMMAKSAVMDMATEATAAPTLEFEKIKIEHSVMVRFVLE</sequence>
<feature type="signal peptide" evidence="1">
    <location>
        <begin position="1"/>
        <end position="15"/>
    </location>
</feature>
<dbReference type="eggNOG" id="COG2968">
    <property type="taxonomic scope" value="Bacteria"/>
</dbReference>
<organism evidence="2 3">
    <name type="scientific">Alistipes indistinctus YIT 12060</name>
    <dbReference type="NCBI Taxonomy" id="742725"/>
    <lineage>
        <taxon>Bacteria</taxon>
        <taxon>Pseudomonadati</taxon>
        <taxon>Bacteroidota</taxon>
        <taxon>Bacteroidia</taxon>
        <taxon>Bacteroidales</taxon>
        <taxon>Rikenellaceae</taxon>
        <taxon>Alistipes</taxon>
    </lineage>
</organism>
<comment type="caution">
    <text evidence="2">The sequence shown here is derived from an EMBL/GenBank/DDBJ whole genome shotgun (WGS) entry which is preliminary data.</text>
</comment>
<dbReference type="Gene3D" id="3.30.110.170">
    <property type="entry name" value="Protein of unknown function (DUF541), domain 1"/>
    <property type="match status" value="1"/>
</dbReference>
<accession>G5H9H0</accession>
<dbReference type="InterPro" id="IPR007497">
    <property type="entry name" value="SIMPL/DUF541"/>
</dbReference>
<keyword evidence="3" id="KW-1185">Reference proteome</keyword>
<name>G5H9H0_9BACT</name>
<dbReference type="PANTHER" id="PTHR34387">
    <property type="entry name" value="SLR1258 PROTEIN"/>
    <property type="match status" value="1"/>
</dbReference>
<dbReference type="Pfam" id="PF04402">
    <property type="entry name" value="SIMPL"/>
    <property type="match status" value="1"/>
</dbReference>
<dbReference type="PANTHER" id="PTHR34387:SF1">
    <property type="entry name" value="PERIPLASMIC IMMUNOGENIC PROTEIN"/>
    <property type="match status" value="1"/>
</dbReference>
<dbReference type="GO" id="GO:0006974">
    <property type="term" value="P:DNA damage response"/>
    <property type="evidence" value="ECO:0007669"/>
    <property type="project" value="TreeGrafter"/>
</dbReference>
<proteinExistence type="predicted"/>
<evidence type="ECO:0000313" key="2">
    <source>
        <dbReference type="EMBL" id="EHB92207.1"/>
    </source>
</evidence>
<dbReference type="EMBL" id="ADLD01000013">
    <property type="protein sequence ID" value="EHB92207.1"/>
    <property type="molecule type" value="Genomic_DNA"/>
</dbReference>
<dbReference type="Proteomes" id="UP000006008">
    <property type="component" value="Unassembled WGS sequence"/>
</dbReference>
<dbReference type="STRING" id="742725.HMPREF9450_02256"/>
<feature type="chain" id="PRO_5013084840" description="SIMPL domain-containing protein" evidence="1">
    <location>
        <begin position="16"/>
        <end position="223"/>
    </location>
</feature>
<evidence type="ECO:0008006" key="4">
    <source>
        <dbReference type="Google" id="ProtNLM"/>
    </source>
</evidence>
<dbReference type="InterPro" id="IPR052022">
    <property type="entry name" value="26kDa_periplasmic_antigen"/>
</dbReference>
<keyword evidence="1" id="KW-0732">Signal</keyword>
<gene>
    <name evidence="2" type="ORF">HMPREF9450_02256</name>
</gene>
<dbReference type="PATRIC" id="fig|742725.3.peg.2324"/>
<evidence type="ECO:0000313" key="3">
    <source>
        <dbReference type="Proteomes" id="UP000006008"/>
    </source>
</evidence>
<dbReference type="HOGENOM" id="CLU_096029_1_0_10"/>
<dbReference type="AlphaFoldDB" id="G5H9H0"/>
<protein>
    <recommendedName>
        <fullName evidence="4">SIMPL domain-containing protein</fullName>
    </recommendedName>
</protein>
<evidence type="ECO:0000256" key="1">
    <source>
        <dbReference type="SAM" id="SignalP"/>
    </source>
</evidence>